<dbReference type="Proteomes" id="UP000054559">
    <property type="component" value="Unassembled WGS sequence"/>
</dbReference>
<evidence type="ECO:0000256" key="1">
    <source>
        <dbReference type="ARBA" id="ARBA00013134"/>
    </source>
</evidence>
<evidence type="ECO:0000256" key="4">
    <source>
        <dbReference type="ARBA" id="ARBA00038493"/>
    </source>
</evidence>
<dbReference type="PANTHER" id="PTHR48094:SF11">
    <property type="entry name" value="GLUTATHIONE-INDEPENDENT GLYOXALASE HSP31-RELATED"/>
    <property type="match status" value="1"/>
</dbReference>
<dbReference type="GO" id="GO:0005737">
    <property type="term" value="C:cytoplasm"/>
    <property type="evidence" value="ECO:0007669"/>
    <property type="project" value="TreeGrafter"/>
</dbReference>
<dbReference type="PANTHER" id="PTHR48094">
    <property type="entry name" value="PROTEIN/NUCLEIC ACID DEGLYCASE DJ-1-RELATED"/>
    <property type="match status" value="1"/>
</dbReference>
<evidence type="ECO:0000259" key="6">
    <source>
        <dbReference type="Pfam" id="PF01965"/>
    </source>
</evidence>
<dbReference type="InterPro" id="IPR002818">
    <property type="entry name" value="DJ-1/PfpI"/>
</dbReference>
<evidence type="ECO:0000256" key="2">
    <source>
        <dbReference type="ARBA" id="ARBA00023016"/>
    </source>
</evidence>
<dbReference type="EC" id="4.2.1.130" evidence="1"/>
<gene>
    <name evidence="7" type="ORF">CISG_02083</name>
</gene>
<organism evidence="7 8">
    <name type="scientific">Coccidioides immitis RMSCC 3703</name>
    <dbReference type="NCBI Taxonomy" id="454286"/>
    <lineage>
        <taxon>Eukaryota</taxon>
        <taxon>Fungi</taxon>
        <taxon>Dikarya</taxon>
        <taxon>Ascomycota</taxon>
        <taxon>Pezizomycotina</taxon>
        <taxon>Eurotiomycetes</taxon>
        <taxon>Eurotiomycetidae</taxon>
        <taxon>Onygenales</taxon>
        <taxon>Onygenaceae</taxon>
        <taxon>Coccidioides</taxon>
    </lineage>
</organism>
<evidence type="ECO:0000313" key="7">
    <source>
        <dbReference type="EMBL" id="KMU79665.1"/>
    </source>
</evidence>
<evidence type="ECO:0000313" key="8">
    <source>
        <dbReference type="Proteomes" id="UP000054559"/>
    </source>
</evidence>
<dbReference type="SMR" id="A0A0J8R5I2"/>
<dbReference type="STRING" id="454286.A0A0J8R5I2"/>
<dbReference type="OrthoDB" id="543156at2759"/>
<comment type="similarity">
    <text evidence="4">Belongs to the peptidase C56 family. HSP31-like subfamily.</text>
</comment>
<evidence type="ECO:0000256" key="5">
    <source>
        <dbReference type="ARBA" id="ARBA00048082"/>
    </source>
</evidence>
<comment type="catalytic activity">
    <reaction evidence="5">
        <text>methylglyoxal + H2O = (R)-lactate + H(+)</text>
        <dbReference type="Rhea" id="RHEA:27754"/>
        <dbReference type="ChEBI" id="CHEBI:15377"/>
        <dbReference type="ChEBI" id="CHEBI:15378"/>
        <dbReference type="ChEBI" id="CHEBI:16004"/>
        <dbReference type="ChEBI" id="CHEBI:17158"/>
        <dbReference type="EC" id="4.2.1.130"/>
    </reaction>
</comment>
<accession>A0A0J8R5I2</accession>
<dbReference type="CDD" id="cd03147">
    <property type="entry name" value="GATase1_Ydr533c_like"/>
    <property type="match status" value="1"/>
</dbReference>
<proteinExistence type="inferred from homology"/>
<name>A0A0J8R5I2_COCIT</name>
<evidence type="ECO:0000256" key="3">
    <source>
        <dbReference type="ARBA" id="ARBA00023239"/>
    </source>
</evidence>
<dbReference type="EMBL" id="DS268123">
    <property type="protein sequence ID" value="KMU79665.1"/>
    <property type="molecule type" value="Genomic_DNA"/>
</dbReference>
<dbReference type="InterPro" id="IPR029062">
    <property type="entry name" value="Class_I_gatase-like"/>
</dbReference>
<dbReference type="Gene3D" id="3.40.50.880">
    <property type="match status" value="1"/>
</dbReference>
<dbReference type="Pfam" id="PF01965">
    <property type="entry name" value="DJ-1_PfpI"/>
    <property type="match status" value="1"/>
</dbReference>
<reference evidence="8" key="1">
    <citation type="journal article" date="2010" name="Genome Res.">
        <title>Population genomic sequencing of Coccidioides fungi reveals recent hybridization and transposon control.</title>
        <authorList>
            <person name="Neafsey D.E."/>
            <person name="Barker B.M."/>
            <person name="Sharpton T.J."/>
            <person name="Stajich J.E."/>
            <person name="Park D.J."/>
            <person name="Whiston E."/>
            <person name="Hung C.-Y."/>
            <person name="McMahan C."/>
            <person name="White J."/>
            <person name="Sykes S."/>
            <person name="Heiman D."/>
            <person name="Young S."/>
            <person name="Zeng Q."/>
            <person name="Abouelleil A."/>
            <person name="Aftuck L."/>
            <person name="Bessette D."/>
            <person name="Brown A."/>
            <person name="FitzGerald M."/>
            <person name="Lui A."/>
            <person name="Macdonald J.P."/>
            <person name="Priest M."/>
            <person name="Orbach M.J."/>
            <person name="Galgiani J.N."/>
            <person name="Kirkland T.N."/>
            <person name="Cole G.T."/>
            <person name="Birren B.W."/>
            <person name="Henn M.R."/>
            <person name="Taylor J.W."/>
            <person name="Rounsley S.D."/>
        </authorList>
    </citation>
    <scope>NUCLEOTIDE SEQUENCE [LARGE SCALE GENOMIC DNA]</scope>
    <source>
        <strain evidence="8">RMSCC 3703</strain>
    </source>
</reference>
<keyword evidence="3" id="KW-0456">Lyase</keyword>
<dbReference type="InterPro" id="IPR050325">
    <property type="entry name" value="Prot/Nucl_acid_deglycase"/>
</dbReference>
<dbReference type="GO" id="GO:0019172">
    <property type="term" value="F:glyoxalase III activity"/>
    <property type="evidence" value="ECO:0007669"/>
    <property type="project" value="UniProtKB-EC"/>
</dbReference>
<sequence>MAPLPRKALLAITSAHPPFWPDGKRTGLFFSEALHPFNELTAAGFEVDVASETGTFGWDEHSLTQEYLSKEDEKVLHSEHNHFMEKMNKQVFKAGDLAPHDYGLMFVCGGHGALYDFPHAKHLQNIAQDIYKRGGVIGAVCHGPAMLPGIHDENGDSVIKDKTVTGFTTKGEIMIKVIDKMREDHLHTIADMAQTANAEYVPPEDPWDDFCKVDGRIVTGANPQSATNTARDTIKVYEGIVNE</sequence>
<feature type="domain" description="DJ-1/PfpI" evidence="6">
    <location>
        <begin position="32"/>
        <end position="234"/>
    </location>
</feature>
<keyword evidence="2" id="KW-0346">Stress response</keyword>
<dbReference type="FunFam" id="3.40.50.880:FF:000051">
    <property type="entry name" value="Glutathione-independent glyoxalase HSP31"/>
    <property type="match status" value="1"/>
</dbReference>
<dbReference type="GO" id="GO:0019243">
    <property type="term" value="P:methylglyoxal catabolic process to D-lactate via S-lactoyl-glutathione"/>
    <property type="evidence" value="ECO:0007669"/>
    <property type="project" value="TreeGrafter"/>
</dbReference>
<dbReference type="AlphaFoldDB" id="A0A0J8R5I2"/>
<protein>
    <recommendedName>
        <fullName evidence="1">D-lactate dehydratase</fullName>
        <ecNumber evidence="1">4.2.1.130</ecNumber>
    </recommendedName>
</protein>
<dbReference type="SUPFAM" id="SSF52317">
    <property type="entry name" value="Class I glutamine amidotransferase-like"/>
    <property type="match status" value="1"/>
</dbReference>